<protein>
    <submittedName>
        <fullName evidence="1">Uncharacterized protein</fullName>
    </submittedName>
</protein>
<dbReference type="OrthoDB" id="1722918at2759"/>
<evidence type="ECO:0000313" key="1">
    <source>
        <dbReference type="EMBL" id="EPS63771.1"/>
    </source>
</evidence>
<reference evidence="1 2" key="1">
    <citation type="journal article" date="2013" name="BMC Genomics">
        <title>The miniature genome of a carnivorous plant Genlisea aurea contains a low number of genes and short non-coding sequences.</title>
        <authorList>
            <person name="Leushkin E.V."/>
            <person name="Sutormin R.A."/>
            <person name="Nabieva E.R."/>
            <person name="Penin A.A."/>
            <person name="Kondrashov A.S."/>
            <person name="Logacheva M.D."/>
        </authorList>
    </citation>
    <scope>NUCLEOTIDE SEQUENCE [LARGE SCALE GENOMIC DNA]</scope>
</reference>
<keyword evidence="2" id="KW-1185">Reference proteome</keyword>
<feature type="non-terminal residue" evidence="1">
    <location>
        <position position="1"/>
    </location>
</feature>
<comment type="caution">
    <text evidence="1">The sequence shown here is derived from an EMBL/GenBank/DDBJ whole genome shotgun (WGS) entry which is preliminary data.</text>
</comment>
<name>S8CGP8_9LAMI</name>
<dbReference type="EMBL" id="AUSU01005250">
    <property type="protein sequence ID" value="EPS63771.1"/>
    <property type="molecule type" value="Genomic_DNA"/>
</dbReference>
<organism evidence="1 2">
    <name type="scientific">Genlisea aurea</name>
    <dbReference type="NCBI Taxonomy" id="192259"/>
    <lineage>
        <taxon>Eukaryota</taxon>
        <taxon>Viridiplantae</taxon>
        <taxon>Streptophyta</taxon>
        <taxon>Embryophyta</taxon>
        <taxon>Tracheophyta</taxon>
        <taxon>Spermatophyta</taxon>
        <taxon>Magnoliopsida</taxon>
        <taxon>eudicotyledons</taxon>
        <taxon>Gunneridae</taxon>
        <taxon>Pentapetalae</taxon>
        <taxon>asterids</taxon>
        <taxon>lamiids</taxon>
        <taxon>Lamiales</taxon>
        <taxon>Lentibulariaceae</taxon>
        <taxon>Genlisea</taxon>
    </lineage>
</organism>
<accession>S8CGP8</accession>
<sequence length="137" mass="14826">STSNRTLDQQCTVTRPGLAPIASSLAVELLVGMVHHPRGLTAEAEFDGSPLGTVPHQIRGSLFEFSQSSMIGYASSTCTACSYAVVDEYRKRGLDFVVEAMSNPTYLEDLTGLTSLNSSSAHLDWADDDDDDECYEL</sequence>
<proteinExistence type="predicted"/>
<evidence type="ECO:0000313" key="2">
    <source>
        <dbReference type="Proteomes" id="UP000015453"/>
    </source>
</evidence>
<dbReference type="Proteomes" id="UP000015453">
    <property type="component" value="Unassembled WGS sequence"/>
</dbReference>
<dbReference type="AlphaFoldDB" id="S8CGP8"/>
<dbReference type="Gene3D" id="3.40.50.720">
    <property type="entry name" value="NAD(P)-binding Rossmann-like Domain"/>
    <property type="match status" value="1"/>
</dbReference>
<gene>
    <name evidence="1" type="ORF">M569_11013</name>
</gene>